<feature type="region of interest" description="Disordered" evidence="9">
    <location>
        <begin position="21"/>
        <end position="51"/>
    </location>
</feature>
<organism evidence="11 12">
    <name type="scientific">Corynebacterium appendicis CIP 107643</name>
    <dbReference type="NCBI Taxonomy" id="1161099"/>
    <lineage>
        <taxon>Bacteria</taxon>
        <taxon>Bacillati</taxon>
        <taxon>Actinomycetota</taxon>
        <taxon>Actinomycetes</taxon>
        <taxon>Mycobacteriales</taxon>
        <taxon>Corynebacteriaceae</taxon>
        <taxon>Corynebacterium</taxon>
    </lineage>
</organism>
<evidence type="ECO:0000256" key="8">
    <source>
        <dbReference type="PIRSR" id="PIRSR001480-2"/>
    </source>
</evidence>
<dbReference type="GO" id="GO:0004476">
    <property type="term" value="F:mannose-6-phosphate isomerase activity"/>
    <property type="evidence" value="ECO:0007669"/>
    <property type="project" value="UniProtKB-EC"/>
</dbReference>
<reference evidence="12" key="1">
    <citation type="submission" date="2017-01" db="EMBL/GenBank/DDBJ databases">
        <authorList>
            <person name="Varghese N."/>
            <person name="Submissions S."/>
        </authorList>
    </citation>
    <scope>NUCLEOTIDE SEQUENCE [LARGE SCALE GENOMIC DNA]</scope>
    <source>
        <strain evidence="12">DSM 44531</strain>
    </source>
</reference>
<accession>A0A1N7JEC8</accession>
<keyword evidence="12" id="KW-1185">Reference proteome</keyword>
<dbReference type="CDD" id="cd07011">
    <property type="entry name" value="cupin_PMI_type_I_N"/>
    <property type="match status" value="1"/>
</dbReference>
<dbReference type="GO" id="GO:0005975">
    <property type="term" value="P:carbohydrate metabolic process"/>
    <property type="evidence" value="ECO:0007669"/>
    <property type="project" value="InterPro"/>
</dbReference>
<evidence type="ECO:0000256" key="2">
    <source>
        <dbReference type="ARBA" id="ARBA00010772"/>
    </source>
</evidence>
<dbReference type="EC" id="5.3.1.8" evidence="3"/>
<proteinExistence type="inferred from homology"/>
<evidence type="ECO:0000256" key="5">
    <source>
        <dbReference type="ARBA" id="ARBA00022833"/>
    </source>
</evidence>
<dbReference type="PANTHER" id="PTHR10309">
    <property type="entry name" value="MANNOSE-6-PHOSPHATE ISOMERASE"/>
    <property type="match status" value="1"/>
</dbReference>
<dbReference type="Gene3D" id="2.60.120.10">
    <property type="entry name" value="Jelly Rolls"/>
    <property type="match status" value="2"/>
</dbReference>
<feature type="active site" evidence="7">
    <location>
        <position position="265"/>
    </location>
</feature>
<dbReference type="GO" id="GO:0009298">
    <property type="term" value="P:GDP-mannose biosynthetic process"/>
    <property type="evidence" value="ECO:0007669"/>
    <property type="project" value="InterPro"/>
</dbReference>
<dbReference type="InterPro" id="IPR011051">
    <property type="entry name" value="RmlC_Cupin_sf"/>
</dbReference>
<sequence>MLKLTGKIQDYAWGDTSSIADLQDRTPSGQPEAEAWFGAHPSAPSATDEGPLDEVIAADPQGTVGEAGRLPFLVKLLAAARPLSIQAHPSIEQAREGFAREDAAGIPRDAAHRNYKDPNHKPEILIALTPFRAMAGFQPLEKTVALLDELAVPELADVRAMLDDGSVAVDKRLRSVLSGWLQLEDPEPVVDAVLERAAELDSPVARNLVFIGEAFPGDVGVLAALLLHHVELRPGQALFLPAGNVHAYLSGFGVEVMANSDNVLRGGLTSKHIDVDELENIVVFSPIDDPVLVSEVSGNRTDFPVPVDDFAVTRFEGEGSASVAGPAIVLAVAGEVQLGELVLSSGEAAFVAANDGEVEAQFSSADFFVVQTS</sequence>
<dbReference type="PIRSF" id="PIRSF001480">
    <property type="entry name" value="Mannose-6-phosphate_isomerase"/>
    <property type="match status" value="1"/>
</dbReference>
<dbReference type="Pfam" id="PF20511">
    <property type="entry name" value="PMI_typeI_cat"/>
    <property type="match status" value="1"/>
</dbReference>
<keyword evidence="6 11" id="KW-0413">Isomerase</keyword>
<evidence type="ECO:0000256" key="4">
    <source>
        <dbReference type="ARBA" id="ARBA00022723"/>
    </source>
</evidence>
<feature type="binding site" evidence="8">
    <location>
        <position position="88"/>
    </location>
    <ligand>
        <name>Zn(2+)</name>
        <dbReference type="ChEBI" id="CHEBI:29105"/>
    </ligand>
</feature>
<keyword evidence="4 8" id="KW-0479">Metal-binding</keyword>
<dbReference type="SUPFAM" id="SSF51182">
    <property type="entry name" value="RmlC-like cupins"/>
    <property type="match status" value="1"/>
</dbReference>
<feature type="binding site" evidence="8">
    <location>
        <position position="123"/>
    </location>
    <ligand>
        <name>Zn(2+)</name>
        <dbReference type="ChEBI" id="CHEBI:29105"/>
    </ligand>
</feature>
<feature type="binding site" evidence="8">
    <location>
        <position position="246"/>
    </location>
    <ligand>
        <name>Zn(2+)</name>
        <dbReference type="ChEBI" id="CHEBI:29105"/>
    </ligand>
</feature>
<comment type="similarity">
    <text evidence="2">Belongs to the mannose-6-phosphate isomerase type 1 family.</text>
</comment>
<dbReference type="STRING" id="1161099.SAMN05444817_10666"/>
<evidence type="ECO:0000256" key="3">
    <source>
        <dbReference type="ARBA" id="ARBA00011956"/>
    </source>
</evidence>
<dbReference type="InterPro" id="IPR018050">
    <property type="entry name" value="Pmannose_isomerase-type1_CS"/>
</dbReference>
<evidence type="ECO:0000313" key="12">
    <source>
        <dbReference type="Proteomes" id="UP000186292"/>
    </source>
</evidence>
<evidence type="ECO:0000313" key="11">
    <source>
        <dbReference type="EMBL" id="SIS47596.1"/>
    </source>
</evidence>
<dbReference type="InterPro" id="IPR001250">
    <property type="entry name" value="Man6P_Isoase-1"/>
</dbReference>
<comment type="cofactor">
    <cofactor evidence="8">
        <name>Zn(2+)</name>
        <dbReference type="ChEBI" id="CHEBI:29105"/>
    </cofactor>
    <text evidence="8">Binds 1 zinc ion per subunit.</text>
</comment>
<keyword evidence="5 8" id="KW-0862">Zinc</keyword>
<dbReference type="Gene3D" id="1.10.441.10">
    <property type="entry name" value="Phosphomannose Isomerase, domain 2"/>
    <property type="match status" value="1"/>
</dbReference>
<dbReference type="EMBL" id="FTOF01000006">
    <property type="protein sequence ID" value="SIS47596.1"/>
    <property type="molecule type" value="Genomic_DNA"/>
</dbReference>
<name>A0A1N7JEC8_9CORY</name>
<dbReference type="PRINTS" id="PR00714">
    <property type="entry name" value="MAN6PISMRASE"/>
</dbReference>
<dbReference type="RefSeq" id="WP_076599310.1">
    <property type="nucleotide sequence ID" value="NZ_CP046976.1"/>
</dbReference>
<dbReference type="InterPro" id="IPR046457">
    <property type="entry name" value="PMI_typeI_cat"/>
</dbReference>
<dbReference type="GO" id="GO:0005829">
    <property type="term" value="C:cytosol"/>
    <property type="evidence" value="ECO:0007669"/>
    <property type="project" value="TreeGrafter"/>
</dbReference>
<protein>
    <recommendedName>
        <fullName evidence="3">mannose-6-phosphate isomerase</fullName>
        <ecNumber evidence="3">5.3.1.8</ecNumber>
    </recommendedName>
</protein>
<dbReference type="GO" id="GO:0008270">
    <property type="term" value="F:zinc ion binding"/>
    <property type="evidence" value="ECO:0007669"/>
    <property type="project" value="InterPro"/>
</dbReference>
<evidence type="ECO:0000256" key="7">
    <source>
        <dbReference type="PIRSR" id="PIRSR001480-1"/>
    </source>
</evidence>
<feature type="binding site" evidence="8">
    <location>
        <position position="86"/>
    </location>
    <ligand>
        <name>Zn(2+)</name>
        <dbReference type="ChEBI" id="CHEBI:29105"/>
    </ligand>
</feature>
<dbReference type="Proteomes" id="UP000186292">
    <property type="component" value="Unassembled WGS sequence"/>
</dbReference>
<dbReference type="InterPro" id="IPR016305">
    <property type="entry name" value="Mannose-6-P_Isomerase"/>
</dbReference>
<dbReference type="PROSITE" id="PS00965">
    <property type="entry name" value="PMI_I_1"/>
    <property type="match status" value="1"/>
</dbReference>
<dbReference type="InterPro" id="IPR014710">
    <property type="entry name" value="RmlC-like_jellyroll"/>
</dbReference>
<dbReference type="AlphaFoldDB" id="A0A1N7JEC8"/>
<dbReference type="NCBIfam" id="TIGR00218">
    <property type="entry name" value="manA"/>
    <property type="match status" value="1"/>
</dbReference>
<evidence type="ECO:0000256" key="1">
    <source>
        <dbReference type="ARBA" id="ARBA00000757"/>
    </source>
</evidence>
<evidence type="ECO:0000259" key="10">
    <source>
        <dbReference type="Pfam" id="PF20511"/>
    </source>
</evidence>
<evidence type="ECO:0000256" key="9">
    <source>
        <dbReference type="SAM" id="MobiDB-lite"/>
    </source>
</evidence>
<comment type="catalytic activity">
    <reaction evidence="1">
        <text>D-mannose 6-phosphate = D-fructose 6-phosphate</text>
        <dbReference type="Rhea" id="RHEA:12356"/>
        <dbReference type="ChEBI" id="CHEBI:58735"/>
        <dbReference type="ChEBI" id="CHEBI:61527"/>
        <dbReference type="EC" id="5.3.1.8"/>
    </reaction>
</comment>
<evidence type="ECO:0000256" key="6">
    <source>
        <dbReference type="ARBA" id="ARBA00023235"/>
    </source>
</evidence>
<dbReference type="PANTHER" id="PTHR10309:SF0">
    <property type="entry name" value="MANNOSE-6-PHOSPHATE ISOMERASE"/>
    <property type="match status" value="1"/>
</dbReference>
<feature type="domain" description="Phosphomannose isomerase type I catalytic" evidence="10">
    <location>
        <begin position="1"/>
        <end position="140"/>
    </location>
</feature>
<dbReference type="OrthoDB" id="9792649at2"/>
<gene>
    <name evidence="11" type="ORF">SAMN05444817_10666</name>
</gene>